<keyword evidence="1" id="KW-0812">Transmembrane</keyword>
<feature type="transmembrane region" description="Helical" evidence="1">
    <location>
        <begin position="6"/>
        <end position="25"/>
    </location>
</feature>
<evidence type="ECO:0000313" key="3">
    <source>
        <dbReference type="Proteomes" id="UP001157960"/>
    </source>
</evidence>
<accession>A0ABY1NK51</accession>
<evidence type="ECO:0000313" key="2">
    <source>
        <dbReference type="EMBL" id="SMP11784.1"/>
    </source>
</evidence>
<proteinExistence type="predicted"/>
<comment type="caution">
    <text evidence="2">The sequence shown here is derived from an EMBL/GenBank/DDBJ whole genome shotgun (WGS) entry which is preliminary data.</text>
</comment>
<keyword evidence="3" id="KW-1185">Reference proteome</keyword>
<keyword evidence="1" id="KW-1133">Transmembrane helix</keyword>
<dbReference type="EMBL" id="FXTZ01000002">
    <property type="protein sequence ID" value="SMP11784.1"/>
    <property type="molecule type" value="Genomic_DNA"/>
</dbReference>
<reference evidence="2 3" key="1">
    <citation type="submission" date="2017-05" db="EMBL/GenBank/DDBJ databases">
        <authorList>
            <person name="Varghese N."/>
            <person name="Submissions S."/>
        </authorList>
    </citation>
    <scope>NUCLEOTIDE SEQUENCE [LARGE SCALE GENOMIC DNA]</scope>
    <source>
        <strain evidence="2 3">DSM 28214</strain>
    </source>
</reference>
<gene>
    <name evidence="2" type="ORF">SAMN06264346_102390</name>
</gene>
<organism evidence="2 3">
    <name type="scientific">Chryseobacterium profundimaris</name>
    <dbReference type="NCBI Taxonomy" id="1387275"/>
    <lineage>
        <taxon>Bacteria</taxon>
        <taxon>Pseudomonadati</taxon>
        <taxon>Bacteroidota</taxon>
        <taxon>Flavobacteriia</taxon>
        <taxon>Flavobacteriales</taxon>
        <taxon>Weeksellaceae</taxon>
        <taxon>Chryseobacterium group</taxon>
        <taxon>Chryseobacterium</taxon>
    </lineage>
</organism>
<protein>
    <submittedName>
        <fullName evidence="2">Uncharacterized protein</fullName>
    </submittedName>
</protein>
<keyword evidence="1" id="KW-0472">Membrane</keyword>
<evidence type="ECO:0000256" key="1">
    <source>
        <dbReference type="SAM" id="Phobius"/>
    </source>
</evidence>
<sequence>MTEAIFGLIGVLVGSGISWFQSYMTSKKENQKSARY</sequence>
<name>A0ABY1NK51_9FLAO</name>
<dbReference type="Proteomes" id="UP001157960">
    <property type="component" value="Unassembled WGS sequence"/>
</dbReference>